<feature type="repeat" description="PPR" evidence="3">
    <location>
        <begin position="624"/>
        <end position="661"/>
    </location>
</feature>
<dbReference type="FunCoup" id="A0A6P4AV54">
    <property type="interactions" value="963"/>
</dbReference>
<gene>
    <name evidence="7" type="primary">LOC107432922</name>
</gene>
<keyword evidence="6" id="KW-1185">Reference proteome</keyword>
<dbReference type="Pfam" id="PF17177">
    <property type="entry name" value="PPR_long"/>
    <property type="match status" value="1"/>
</dbReference>
<dbReference type="AlphaFoldDB" id="A0A6P4AV54"/>
<dbReference type="Pfam" id="PF13041">
    <property type="entry name" value="PPR_2"/>
    <property type="match status" value="1"/>
</dbReference>
<evidence type="ECO:0000256" key="3">
    <source>
        <dbReference type="PROSITE-ProRule" id="PRU00708"/>
    </source>
</evidence>
<feature type="repeat" description="PPR" evidence="3">
    <location>
        <begin position="262"/>
        <end position="296"/>
    </location>
</feature>
<dbReference type="PROSITE" id="PS51375">
    <property type="entry name" value="PPR"/>
    <property type="match status" value="7"/>
</dbReference>
<evidence type="ECO:0000256" key="2">
    <source>
        <dbReference type="ARBA" id="ARBA00022737"/>
    </source>
</evidence>
<evidence type="ECO:0000313" key="7">
    <source>
        <dbReference type="RefSeq" id="XP_015899625.3"/>
    </source>
</evidence>
<dbReference type="KEGG" id="zju:107432922"/>
<dbReference type="Gene3D" id="1.25.40.10">
    <property type="entry name" value="Tetratricopeptide repeat domain"/>
    <property type="match status" value="3"/>
</dbReference>
<feature type="region of interest" description="Disordered" evidence="4">
    <location>
        <begin position="9"/>
        <end position="57"/>
    </location>
</feature>
<feature type="compositionally biased region" description="Low complexity" evidence="4">
    <location>
        <begin position="32"/>
        <end position="48"/>
    </location>
</feature>
<dbReference type="PANTHER" id="PTHR47938:SF35">
    <property type="entry name" value="PENTATRICOPEPTIDE REPEAT-CONTAINING PROTEIN 4, MITOCHONDRIAL-RELATED"/>
    <property type="match status" value="1"/>
</dbReference>
<proteinExistence type="inferred from homology"/>
<accession>A0A6P4AV54</accession>
<dbReference type="PANTHER" id="PTHR47938">
    <property type="entry name" value="RESPIRATORY COMPLEX I CHAPERONE (CIA84), PUTATIVE (AFU_ORTHOLOGUE AFUA_2G06020)-RELATED"/>
    <property type="match status" value="1"/>
</dbReference>
<dbReference type="NCBIfam" id="TIGR00756">
    <property type="entry name" value="PPR"/>
    <property type="match status" value="6"/>
</dbReference>
<reference evidence="7" key="1">
    <citation type="submission" date="2025-08" db="UniProtKB">
        <authorList>
            <consortium name="RefSeq"/>
        </authorList>
    </citation>
    <scope>IDENTIFICATION</scope>
    <source>
        <tissue evidence="7">Seedling</tissue>
    </source>
</reference>
<evidence type="ECO:0000256" key="4">
    <source>
        <dbReference type="SAM" id="MobiDB-lite"/>
    </source>
</evidence>
<comment type="similarity">
    <text evidence="1">Belongs to the PPR family. P subfamily.</text>
</comment>
<dbReference type="Pfam" id="PF13812">
    <property type="entry name" value="PPR_3"/>
    <property type="match status" value="2"/>
</dbReference>
<dbReference type="Proteomes" id="UP001652623">
    <property type="component" value="Chromosome 11"/>
</dbReference>
<dbReference type="InterPro" id="IPR011990">
    <property type="entry name" value="TPR-like_helical_dom_sf"/>
</dbReference>
<dbReference type="Pfam" id="PF01535">
    <property type="entry name" value="PPR"/>
    <property type="match status" value="1"/>
</dbReference>
<organism evidence="6 7">
    <name type="scientific">Ziziphus jujuba</name>
    <name type="common">Chinese jujube</name>
    <name type="synonym">Ziziphus sativa</name>
    <dbReference type="NCBI Taxonomy" id="326968"/>
    <lineage>
        <taxon>Eukaryota</taxon>
        <taxon>Viridiplantae</taxon>
        <taxon>Streptophyta</taxon>
        <taxon>Embryophyta</taxon>
        <taxon>Tracheophyta</taxon>
        <taxon>Spermatophyta</taxon>
        <taxon>Magnoliopsida</taxon>
        <taxon>eudicotyledons</taxon>
        <taxon>Gunneridae</taxon>
        <taxon>Pentapetalae</taxon>
        <taxon>rosids</taxon>
        <taxon>fabids</taxon>
        <taxon>Rosales</taxon>
        <taxon>Rhamnaceae</taxon>
        <taxon>Paliureae</taxon>
        <taxon>Ziziphus</taxon>
    </lineage>
</organism>
<evidence type="ECO:0000259" key="5">
    <source>
        <dbReference type="Pfam" id="PF17177"/>
    </source>
</evidence>
<feature type="domain" description="PROP1-like PPR" evidence="5">
    <location>
        <begin position="239"/>
        <end position="355"/>
    </location>
</feature>
<feature type="repeat" description="PPR" evidence="3">
    <location>
        <begin position="404"/>
        <end position="438"/>
    </location>
</feature>
<protein>
    <submittedName>
        <fullName evidence="7">Pentatricopeptide repeat-containing protein At5g02830, chloroplastic</fullName>
    </submittedName>
</protein>
<dbReference type="RefSeq" id="XP_015899625.3">
    <property type="nucleotide sequence ID" value="XM_016044139.4"/>
</dbReference>
<sequence length="862" mass="96571">MRVLVILCSSSSSITNPPKPSTTPSHHHKQFKPSSSHSSKLSPTKLPSSPTPSPFSILHSRSAPLSTVRWDTKKTHVSYLANIASKLVRDGKLQDFAMLVESVVVSGVEPTQFTAELSVDLIAKGISGFLRDGKGRRSVIEVLRKVDELGVPPLKLFDGSAMELLVKECRRILKCGEVEEFVELMEILAGFHFPINEVMKTSDVIKICARKSNPNMAIRYACLLPHANIIFCDIIYEFGKRGDLASALTVYEASKKNLSSTNMYIYRTAIDVCGSCGDYLKSRHIYEDMIKEKVTPNTYVLNSLMNVNAHDLNYTFHVYKNMQKLRVKADMASYNILLKACCIAGRVDLAQEIYREVQELESSGVLKLDVFTYSTIVKVLADAKLWQMALEVKKDMLSAGVTPNTITWSSLINACANAGLVEKAIQLFEEMLLAGCEPNSQCCNILLHACVEACQYDRAFRLFQAWKGNKAEKTFGKDDKGNINGNSSAANACGRRVTSMSHFSSNLHNLYYSKGFVFTPTTTTYNTLMKACGTDYYRAKVLMDEMKTVGLFPNQISWSILIDLCGGSGNVEGALQILRSMRADGVEPDVVAYTTVIKVCVECKDLKLAFSLFEEMKRYQIQPNLVTYNTLLRARSRYGSLHEVQQCLAVYQDMRRAGYKSNDYYLKQLIEEWCEGVTQDNNQNQGELSPCIKTDSGRPQSLLLEKVAEHLLKRIAESLAIDLRGLTKVEARIVVLAVLQMVKENYSLGHPVKEDMLIILGTSKINAEIDKRKLEVKDAITKLLQDELGLEVRPMGSKIALDKHIDKENSVDLSPKSKDKLARNGLANEYKHSTRRPVVIQRLRVTGESLNHWLQRRSAIRQ</sequence>
<dbReference type="InParanoid" id="A0A6P4AV54"/>
<name>A0A6P4AV54_ZIZJJ</name>
<dbReference type="InterPro" id="IPR033443">
    <property type="entry name" value="PROP1-like_PPR_dom"/>
</dbReference>
<keyword evidence="2" id="KW-0677">Repeat</keyword>
<dbReference type="InterPro" id="IPR002885">
    <property type="entry name" value="PPR_rpt"/>
</dbReference>
<feature type="repeat" description="PPR" evidence="3">
    <location>
        <begin position="589"/>
        <end position="623"/>
    </location>
</feature>
<feature type="repeat" description="PPR" evidence="3">
    <location>
        <begin position="554"/>
        <end position="588"/>
    </location>
</feature>
<evidence type="ECO:0000256" key="1">
    <source>
        <dbReference type="ARBA" id="ARBA00007626"/>
    </source>
</evidence>
<feature type="repeat" description="PPR" evidence="3">
    <location>
        <begin position="369"/>
        <end position="403"/>
    </location>
</feature>
<feature type="repeat" description="PPR" evidence="3">
    <location>
        <begin position="330"/>
        <end position="360"/>
    </location>
</feature>
<evidence type="ECO:0000313" key="6">
    <source>
        <dbReference type="Proteomes" id="UP001652623"/>
    </source>
</evidence>
<dbReference type="GeneID" id="107432922"/>